<dbReference type="Proteomes" id="UP000077266">
    <property type="component" value="Unassembled WGS sequence"/>
</dbReference>
<dbReference type="InParanoid" id="A0A165PV16"/>
<dbReference type="EMBL" id="KV425887">
    <property type="protein sequence ID" value="KZW02707.1"/>
    <property type="molecule type" value="Genomic_DNA"/>
</dbReference>
<dbReference type="AlphaFoldDB" id="A0A165PV16"/>
<dbReference type="InterPro" id="IPR046521">
    <property type="entry name" value="DUF6698"/>
</dbReference>
<dbReference type="OrthoDB" id="2662502at2759"/>
<sequence>MTYLRFNKTSKKKLQLYGKAYARYGCAIVSPTKVIDQYLLRLHNGANDVEAEYSEEDDYVYAQWDALLLRCPTLRQELTNGSEDRIEAVKEKLDSAWSLARSDGVQALGRVIYKWISAAKVDGQSIVPHGTPNPVDVAQKEELGFINPTTARLLCPFSMDINAAGVREELEACERDKDDLPLVLFANFKVDQDNPDELCGSLQSDFLYWAYQYLFTGPRSAGKAGRRRANRNSKKTNSELANMYEVTGPSIGFACLILRFLLGPSTRFYLWDDEFDYRPFYKQIVTFIETECARPVLPPETLNDGQRFLKRWNDRIFGKQHVARSEASMSALVEGARVRRAALRNVTNS</sequence>
<gene>
    <name evidence="1" type="ORF">EXIGLDRAFT_759819</name>
</gene>
<proteinExistence type="predicted"/>
<name>A0A165PV16_EXIGL</name>
<evidence type="ECO:0000313" key="1">
    <source>
        <dbReference type="EMBL" id="KZW02707.1"/>
    </source>
</evidence>
<accession>A0A165PV16</accession>
<dbReference type="STRING" id="1314781.A0A165PV16"/>
<organism evidence="1 2">
    <name type="scientific">Exidia glandulosa HHB12029</name>
    <dbReference type="NCBI Taxonomy" id="1314781"/>
    <lineage>
        <taxon>Eukaryota</taxon>
        <taxon>Fungi</taxon>
        <taxon>Dikarya</taxon>
        <taxon>Basidiomycota</taxon>
        <taxon>Agaricomycotina</taxon>
        <taxon>Agaricomycetes</taxon>
        <taxon>Auriculariales</taxon>
        <taxon>Exidiaceae</taxon>
        <taxon>Exidia</taxon>
    </lineage>
</organism>
<evidence type="ECO:0000313" key="2">
    <source>
        <dbReference type="Proteomes" id="UP000077266"/>
    </source>
</evidence>
<dbReference type="Pfam" id="PF20414">
    <property type="entry name" value="DUF6698"/>
    <property type="match status" value="1"/>
</dbReference>
<reference evidence="1 2" key="1">
    <citation type="journal article" date="2016" name="Mol. Biol. Evol.">
        <title>Comparative Genomics of Early-Diverging Mushroom-Forming Fungi Provides Insights into the Origins of Lignocellulose Decay Capabilities.</title>
        <authorList>
            <person name="Nagy L.G."/>
            <person name="Riley R."/>
            <person name="Tritt A."/>
            <person name="Adam C."/>
            <person name="Daum C."/>
            <person name="Floudas D."/>
            <person name="Sun H."/>
            <person name="Yadav J.S."/>
            <person name="Pangilinan J."/>
            <person name="Larsson K.H."/>
            <person name="Matsuura K."/>
            <person name="Barry K."/>
            <person name="Labutti K."/>
            <person name="Kuo R."/>
            <person name="Ohm R.A."/>
            <person name="Bhattacharya S.S."/>
            <person name="Shirouzu T."/>
            <person name="Yoshinaga Y."/>
            <person name="Martin F.M."/>
            <person name="Grigoriev I.V."/>
            <person name="Hibbett D.S."/>
        </authorList>
    </citation>
    <scope>NUCLEOTIDE SEQUENCE [LARGE SCALE GENOMIC DNA]</scope>
    <source>
        <strain evidence="1 2">HHB12029</strain>
    </source>
</reference>
<protein>
    <submittedName>
        <fullName evidence="1">Uncharacterized protein</fullName>
    </submittedName>
</protein>
<keyword evidence="2" id="KW-1185">Reference proteome</keyword>